<dbReference type="Pfam" id="PF13197">
    <property type="entry name" value="DUF4013"/>
    <property type="match status" value="1"/>
</dbReference>
<keyword evidence="1" id="KW-0472">Membrane</keyword>
<protein>
    <recommendedName>
        <fullName evidence="4">DUF4013 domain-containing protein</fullName>
    </recommendedName>
</protein>
<dbReference type="AlphaFoldDB" id="A0A8J8TQT2"/>
<accession>A0A8J8TQT2</accession>
<feature type="transmembrane region" description="Helical" evidence="1">
    <location>
        <begin position="171"/>
        <end position="190"/>
    </location>
</feature>
<keyword evidence="3" id="KW-1185">Reference proteome</keyword>
<sequence>MESAPGRHNARYARDDRMDDALRYPLRGEHAEKALLAAWICVFVHAIVLPFVALVPLAGYAASVLATAPQSDPPPFLDRRVLSRSVGAIGLGVGYLAVPLATALVTVRLLLGTGRAPTGGDAIVVLVGSTAVLFVLAVAVYLLPIALANYARSGSIRAGFSGLGTVAGHTAYFVGWCSGIVLLLLGVAVSSALVDLGGFALVAGSFVGAYATVAAARRIGRGYAAATR</sequence>
<feature type="transmembrane region" description="Helical" evidence="1">
    <location>
        <begin position="36"/>
        <end position="65"/>
    </location>
</feature>
<evidence type="ECO:0000313" key="2">
    <source>
        <dbReference type="EMBL" id="TYL38828.1"/>
    </source>
</evidence>
<feature type="transmembrane region" description="Helical" evidence="1">
    <location>
        <begin position="196"/>
        <end position="216"/>
    </location>
</feature>
<dbReference type="Proteomes" id="UP000766904">
    <property type="component" value="Unassembled WGS sequence"/>
</dbReference>
<gene>
    <name evidence="2" type="ORF">CV102_09975</name>
</gene>
<feature type="transmembrane region" description="Helical" evidence="1">
    <location>
        <begin position="123"/>
        <end position="150"/>
    </location>
</feature>
<comment type="caution">
    <text evidence="2">The sequence shown here is derived from an EMBL/GenBank/DDBJ whole genome shotgun (WGS) entry which is preliminary data.</text>
</comment>
<feature type="transmembrane region" description="Helical" evidence="1">
    <location>
        <begin position="86"/>
        <end position="111"/>
    </location>
</feature>
<keyword evidence="1" id="KW-1133">Transmembrane helix</keyword>
<keyword evidence="1" id="KW-0812">Transmembrane</keyword>
<organism evidence="2 3">
    <name type="scientific">Natronococcus pandeyae</name>
    <dbReference type="NCBI Taxonomy" id="2055836"/>
    <lineage>
        <taxon>Archaea</taxon>
        <taxon>Methanobacteriati</taxon>
        <taxon>Methanobacteriota</taxon>
        <taxon>Stenosarchaea group</taxon>
        <taxon>Halobacteria</taxon>
        <taxon>Halobacteriales</taxon>
        <taxon>Natrialbaceae</taxon>
        <taxon>Natronococcus</taxon>
    </lineage>
</organism>
<dbReference type="EMBL" id="PHNJ01000004">
    <property type="protein sequence ID" value="TYL38828.1"/>
    <property type="molecule type" value="Genomic_DNA"/>
</dbReference>
<reference evidence="2" key="1">
    <citation type="submission" date="2017-11" db="EMBL/GenBank/DDBJ databases">
        <authorList>
            <person name="Kajale S.C."/>
            <person name="Sharma A."/>
        </authorList>
    </citation>
    <scope>NUCLEOTIDE SEQUENCE</scope>
    <source>
        <strain evidence="2">LS1_42</strain>
    </source>
</reference>
<proteinExistence type="predicted"/>
<evidence type="ECO:0008006" key="4">
    <source>
        <dbReference type="Google" id="ProtNLM"/>
    </source>
</evidence>
<dbReference type="InterPro" id="IPR025098">
    <property type="entry name" value="DUF4013"/>
</dbReference>
<name>A0A8J8TQT2_9EURY</name>
<evidence type="ECO:0000256" key="1">
    <source>
        <dbReference type="SAM" id="Phobius"/>
    </source>
</evidence>
<evidence type="ECO:0000313" key="3">
    <source>
        <dbReference type="Proteomes" id="UP000766904"/>
    </source>
</evidence>